<dbReference type="InterPro" id="IPR002686">
    <property type="entry name" value="Transposase_17"/>
</dbReference>
<gene>
    <name evidence="2" type="ORF">JAZ04_21490</name>
</gene>
<dbReference type="InterPro" id="IPR036515">
    <property type="entry name" value="Transposase_17_sf"/>
</dbReference>
<organism evidence="2 3">
    <name type="scientific">Candidatus Thiodiazotropha lotti</name>
    <dbReference type="NCBI Taxonomy" id="2792787"/>
    <lineage>
        <taxon>Bacteria</taxon>
        <taxon>Pseudomonadati</taxon>
        <taxon>Pseudomonadota</taxon>
        <taxon>Gammaproteobacteria</taxon>
        <taxon>Chromatiales</taxon>
        <taxon>Sedimenticolaceae</taxon>
        <taxon>Candidatus Thiodiazotropha</taxon>
    </lineage>
</organism>
<dbReference type="Proteomes" id="UP000886687">
    <property type="component" value="Unassembled WGS sequence"/>
</dbReference>
<dbReference type="GO" id="GO:0003677">
    <property type="term" value="F:DNA binding"/>
    <property type="evidence" value="ECO:0007669"/>
    <property type="project" value="InterPro"/>
</dbReference>
<dbReference type="GO" id="GO:0004803">
    <property type="term" value="F:transposase activity"/>
    <property type="evidence" value="ECO:0007669"/>
    <property type="project" value="InterPro"/>
</dbReference>
<proteinExistence type="predicted"/>
<dbReference type="SUPFAM" id="SSF143422">
    <property type="entry name" value="Transposase IS200-like"/>
    <property type="match status" value="1"/>
</dbReference>
<protein>
    <submittedName>
        <fullName evidence="2">Transposase</fullName>
    </submittedName>
</protein>
<evidence type="ECO:0000313" key="2">
    <source>
        <dbReference type="EMBL" id="MCG7941414.1"/>
    </source>
</evidence>
<sequence length="50" mass="5688">KKLWGGEFWSDGYFASTVGKHGDEAMIGKYVKDQGGEYKKLHNDHQLALF</sequence>
<feature type="non-terminal residue" evidence="2">
    <location>
        <position position="1"/>
    </location>
</feature>
<comment type="caution">
    <text evidence="2">The sequence shown here is derived from an EMBL/GenBank/DDBJ whole genome shotgun (WGS) entry which is preliminary data.</text>
</comment>
<evidence type="ECO:0000259" key="1">
    <source>
        <dbReference type="Pfam" id="PF01797"/>
    </source>
</evidence>
<dbReference type="AlphaFoldDB" id="A0A9E4KAD5"/>
<evidence type="ECO:0000313" key="3">
    <source>
        <dbReference type="Proteomes" id="UP000886687"/>
    </source>
</evidence>
<dbReference type="Pfam" id="PF01797">
    <property type="entry name" value="Y1_Tnp"/>
    <property type="match status" value="1"/>
</dbReference>
<dbReference type="GO" id="GO:0006313">
    <property type="term" value="P:DNA transposition"/>
    <property type="evidence" value="ECO:0007669"/>
    <property type="project" value="InterPro"/>
</dbReference>
<name>A0A9E4KAD5_9GAMM</name>
<accession>A0A9E4KAD5</accession>
<feature type="domain" description="Transposase IS200-like" evidence="1">
    <location>
        <begin position="1"/>
        <end position="34"/>
    </location>
</feature>
<reference evidence="2" key="1">
    <citation type="journal article" date="2021" name="Proc. Natl. Acad. Sci. U.S.A.">
        <title>Global biogeography of chemosynthetic symbionts reveals both localized and globally distributed symbiont groups. .</title>
        <authorList>
            <person name="Osvatic J.T."/>
            <person name="Wilkins L.G.E."/>
            <person name="Leibrecht L."/>
            <person name="Leray M."/>
            <person name="Zauner S."/>
            <person name="Polzin J."/>
            <person name="Camacho Y."/>
            <person name="Gros O."/>
            <person name="van Gils J.A."/>
            <person name="Eisen J.A."/>
            <person name="Petersen J.M."/>
            <person name="Yuen B."/>
        </authorList>
    </citation>
    <scope>NUCLEOTIDE SEQUENCE</scope>
    <source>
        <strain evidence="2">MAGL173</strain>
    </source>
</reference>
<dbReference type="EMBL" id="JAEPDI010000032">
    <property type="protein sequence ID" value="MCG7941414.1"/>
    <property type="molecule type" value="Genomic_DNA"/>
</dbReference>
<dbReference type="Gene3D" id="3.30.70.1290">
    <property type="entry name" value="Transposase IS200-like"/>
    <property type="match status" value="1"/>
</dbReference>